<name>A0A667Z8G4_9TELE</name>
<reference evidence="2" key="3">
    <citation type="submission" date="2025-09" db="UniProtKB">
        <authorList>
            <consortium name="Ensembl"/>
        </authorList>
    </citation>
    <scope>IDENTIFICATION</scope>
</reference>
<evidence type="ECO:0000313" key="3">
    <source>
        <dbReference type="Proteomes" id="UP000472263"/>
    </source>
</evidence>
<dbReference type="AlphaFoldDB" id="A0A667Z8G4"/>
<dbReference type="GeneTree" id="ENSGT01150000286924"/>
<dbReference type="Proteomes" id="UP000472263">
    <property type="component" value="Chromosome 16"/>
</dbReference>
<dbReference type="InterPro" id="IPR013783">
    <property type="entry name" value="Ig-like_fold"/>
</dbReference>
<organism evidence="2 3">
    <name type="scientific">Myripristis murdjan</name>
    <name type="common">pinecone soldierfish</name>
    <dbReference type="NCBI Taxonomy" id="586833"/>
    <lineage>
        <taxon>Eukaryota</taxon>
        <taxon>Metazoa</taxon>
        <taxon>Chordata</taxon>
        <taxon>Craniata</taxon>
        <taxon>Vertebrata</taxon>
        <taxon>Euteleostomi</taxon>
        <taxon>Actinopterygii</taxon>
        <taxon>Neopterygii</taxon>
        <taxon>Teleostei</taxon>
        <taxon>Neoteleostei</taxon>
        <taxon>Acanthomorphata</taxon>
        <taxon>Holocentriformes</taxon>
        <taxon>Holocentridae</taxon>
        <taxon>Myripristis</taxon>
    </lineage>
</organism>
<reference evidence="2" key="1">
    <citation type="submission" date="2019-06" db="EMBL/GenBank/DDBJ databases">
        <authorList>
            <consortium name="Wellcome Sanger Institute Data Sharing"/>
        </authorList>
    </citation>
    <scope>NUCLEOTIDE SEQUENCE [LARGE SCALE GENOMIC DNA]</scope>
</reference>
<dbReference type="InterPro" id="IPR007110">
    <property type="entry name" value="Ig-like_dom"/>
</dbReference>
<dbReference type="PANTHER" id="PTHR46484">
    <property type="entry name" value="SI:CH211-171H4.5-RELATED"/>
    <property type="match status" value="1"/>
</dbReference>
<dbReference type="PANTHER" id="PTHR46484:SF7">
    <property type="entry name" value="MYELIN-ASSOCIATED GLYCOPROTEIN-LIKE-RELATED"/>
    <property type="match status" value="1"/>
</dbReference>
<dbReference type="SUPFAM" id="SSF48726">
    <property type="entry name" value="Immunoglobulin"/>
    <property type="match status" value="2"/>
</dbReference>
<protein>
    <submittedName>
        <fullName evidence="2">Si:dkey-238d18.9</fullName>
    </submittedName>
</protein>
<reference evidence="2" key="2">
    <citation type="submission" date="2025-08" db="UniProtKB">
        <authorList>
            <consortium name="Ensembl"/>
        </authorList>
    </citation>
    <scope>IDENTIFICATION</scope>
</reference>
<dbReference type="InParanoid" id="A0A667Z8G4"/>
<proteinExistence type="predicted"/>
<evidence type="ECO:0000313" key="2">
    <source>
        <dbReference type="Ensembl" id="ENSMMDP00005034903.1"/>
    </source>
</evidence>
<keyword evidence="3" id="KW-1185">Reference proteome</keyword>
<accession>A0A667Z8G4</accession>
<dbReference type="InterPro" id="IPR036179">
    <property type="entry name" value="Ig-like_dom_sf"/>
</dbReference>
<dbReference type="Gene3D" id="2.60.40.10">
    <property type="entry name" value="Immunoglobulins"/>
    <property type="match status" value="2"/>
</dbReference>
<evidence type="ECO:0000259" key="1">
    <source>
        <dbReference type="PROSITE" id="PS50835"/>
    </source>
</evidence>
<dbReference type="PROSITE" id="PS50835">
    <property type="entry name" value="IG_LIKE"/>
    <property type="match status" value="1"/>
</dbReference>
<dbReference type="Ensembl" id="ENSMMDT00005035675.1">
    <property type="protein sequence ID" value="ENSMMDP00005034903.1"/>
    <property type="gene ID" value="ENSMMDG00005016409.1"/>
</dbReference>
<feature type="domain" description="Ig-like" evidence="1">
    <location>
        <begin position="132"/>
        <end position="223"/>
    </location>
</feature>
<sequence>HLDIFHWMLYCRAMMSRGWSFTTPMDALTRSCVVIPCSFQEEHEPLTDLRGIWYNRDGDNVYHNGQSQVYDHFKGRTRILGDLDRQNCSLEIDDIKPFDNGPFCFRAERGNTKYRFNNSCVFIVMRASPEKPVMTPVPAEVDAGSAVNVTCSVTHTCSSHPPEFSWSVQTLTTEVKHTRTERGTWETSSTVTFEATGGDGVKNLTCTAQFWRGKMQTRTVCLQRAYFLQQCFPNRKSIWNRLSEHHARNIWVLMKSAVFFPPCVKCFMFPFLKISRGAVEGRANWQKETPAK</sequence>